<evidence type="ECO:0000313" key="3">
    <source>
        <dbReference type="Proteomes" id="UP000029228"/>
    </source>
</evidence>
<dbReference type="Gene3D" id="1.20.1250.20">
    <property type="entry name" value="MFS general substrate transporter like domains"/>
    <property type="match status" value="1"/>
</dbReference>
<keyword evidence="3" id="KW-1185">Reference proteome</keyword>
<dbReference type="InterPro" id="IPR036259">
    <property type="entry name" value="MFS_trans_sf"/>
</dbReference>
<dbReference type="Proteomes" id="UP000029228">
    <property type="component" value="Unassembled WGS sequence"/>
</dbReference>
<accession>A0A090SRA2</accession>
<dbReference type="EMBL" id="BBMR01000010">
    <property type="protein sequence ID" value="GAL21897.1"/>
    <property type="molecule type" value="Genomic_DNA"/>
</dbReference>
<evidence type="ECO:0008006" key="4">
    <source>
        <dbReference type="Google" id="ProtNLM"/>
    </source>
</evidence>
<name>A0A090SRA2_9VIBR</name>
<keyword evidence="1" id="KW-0472">Membrane</keyword>
<feature type="transmembrane region" description="Helical" evidence="1">
    <location>
        <begin position="148"/>
        <end position="167"/>
    </location>
</feature>
<feature type="transmembrane region" description="Helical" evidence="1">
    <location>
        <begin position="215"/>
        <end position="235"/>
    </location>
</feature>
<gene>
    <name evidence="2" type="ORF">JCM19235_1723</name>
</gene>
<reference evidence="2 3" key="1">
    <citation type="submission" date="2014-09" db="EMBL/GenBank/DDBJ databases">
        <title>Vibrio maritimus JCM 19235. (C45) whole genome shotgun sequence.</title>
        <authorList>
            <person name="Sawabe T."/>
            <person name="Meirelles P."/>
            <person name="Nakanishi M."/>
            <person name="Sayaka M."/>
            <person name="Hattori M."/>
            <person name="Ohkuma M."/>
        </authorList>
    </citation>
    <scope>NUCLEOTIDE SEQUENCE [LARGE SCALE GENOMIC DNA]</scope>
    <source>
        <strain evidence="3">JCM19235</strain>
    </source>
</reference>
<comment type="caution">
    <text evidence="2">The sequence shown here is derived from an EMBL/GenBank/DDBJ whole genome shotgun (WGS) entry which is preliminary data.</text>
</comment>
<feature type="transmembrane region" description="Helical" evidence="1">
    <location>
        <begin position="123"/>
        <end position="142"/>
    </location>
</feature>
<keyword evidence="1" id="KW-0812">Transmembrane</keyword>
<organism evidence="2 3">
    <name type="scientific">Vibrio maritimus</name>
    <dbReference type="NCBI Taxonomy" id="990268"/>
    <lineage>
        <taxon>Bacteria</taxon>
        <taxon>Pseudomonadati</taxon>
        <taxon>Pseudomonadota</taxon>
        <taxon>Gammaproteobacteria</taxon>
        <taxon>Vibrionales</taxon>
        <taxon>Vibrionaceae</taxon>
        <taxon>Vibrio</taxon>
    </lineage>
</organism>
<proteinExistence type="predicted"/>
<reference evidence="2 3" key="2">
    <citation type="submission" date="2014-09" db="EMBL/GenBank/DDBJ databases">
        <authorList>
            <consortium name="NBRP consortium"/>
            <person name="Sawabe T."/>
            <person name="Meirelles P."/>
            <person name="Nakanishi M."/>
            <person name="Sayaka M."/>
            <person name="Hattori M."/>
            <person name="Ohkuma M."/>
        </authorList>
    </citation>
    <scope>NUCLEOTIDE SEQUENCE [LARGE SCALE GENOMIC DNA]</scope>
    <source>
        <strain evidence="3">JCM19235</strain>
    </source>
</reference>
<keyword evidence="1" id="KW-1133">Transmembrane helix</keyword>
<protein>
    <recommendedName>
        <fullName evidence="4">Major facilitator superfamily (MFS) profile domain-containing protein</fullName>
    </recommendedName>
</protein>
<evidence type="ECO:0000313" key="2">
    <source>
        <dbReference type="EMBL" id="GAL21897.1"/>
    </source>
</evidence>
<sequence length="251" mass="26185">MRFMAMMAIVAVLAVITMLTNKKPAQRILDNAEAIAATAAEEDAPKVGIAKVVFSNFGLFLLAVGLLCAGQGAFQAQYPNLLENGYGVAQSLSAANLSVASVLGLIVLVAAEKFVARYGNLSLFKLSAVASIVVIGIAYVIAEAGMSLHYIIPLALFLVYLQGITVTDMISPAIAARLTFVGGGLTQGLMMFFISLGFGMGSVISGIAVDGFGWAALPFAILGLTISAYICVLIVGMKHKASVKREQMKSA</sequence>
<feature type="transmembrane region" description="Helical" evidence="1">
    <location>
        <begin position="88"/>
        <end position="111"/>
    </location>
</feature>
<evidence type="ECO:0000256" key="1">
    <source>
        <dbReference type="SAM" id="Phobius"/>
    </source>
</evidence>
<dbReference type="AlphaFoldDB" id="A0A090SRA2"/>
<dbReference type="SUPFAM" id="SSF103473">
    <property type="entry name" value="MFS general substrate transporter"/>
    <property type="match status" value="1"/>
</dbReference>
<feature type="transmembrane region" description="Helical" evidence="1">
    <location>
        <begin position="188"/>
        <end position="209"/>
    </location>
</feature>